<dbReference type="PROSITE" id="PS50801">
    <property type="entry name" value="STAS"/>
    <property type="match status" value="1"/>
</dbReference>
<evidence type="ECO:0000256" key="1">
    <source>
        <dbReference type="ARBA" id="ARBA00022553"/>
    </source>
</evidence>
<reference evidence="3" key="1">
    <citation type="submission" date="2024-07" db="EMBL/GenBank/DDBJ databases">
        <title>Identification and characteristics of an arsenic-resistant bacterial isolate, which belongs to a novel species.</title>
        <authorList>
            <person name="Juszczyk A."/>
            <person name="Kowalczyk A."/>
            <person name="Was K."/>
            <person name="Kosowicz W."/>
            <person name="Budzyn A."/>
            <person name="Latowski D."/>
        </authorList>
    </citation>
    <scope>NUCLEOTIDE SEQUENCE</scope>
    <source>
        <strain evidence="3">As8PL</strain>
    </source>
</reference>
<keyword evidence="1" id="KW-0597">Phosphoprotein</keyword>
<protein>
    <submittedName>
        <fullName evidence="3">STAS domain-containing protein</fullName>
    </submittedName>
</protein>
<dbReference type="EMBL" id="CP162551">
    <property type="protein sequence ID" value="XDI37750.1"/>
    <property type="molecule type" value="Genomic_DNA"/>
</dbReference>
<name>A0AB39BUJ2_9BACI</name>
<dbReference type="InterPro" id="IPR002645">
    <property type="entry name" value="STAS_dom"/>
</dbReference>
<dbReference type="RefSeq" id="WP_368505078.1">
    <property type="nucleotide sequence ID" value="NZ_CP162551.1"/>
</dbReference>
<gene>
    <name evidence="3" type="ORF">AB3N04_05365</name>
</gene>
<dbReference type="PANTHER" id="PTHR33745">
    <property type="entry name" value="RSBT ANTAGONIST PROTEIN RSBS-RELATED"/>
    <property type="match status" value="1"/>
</dbReference>
<dbReference type="Gene3D" id="3.30.750.24">
    <property type="entry name" value="STAS domain"/>
    <property type="match status" value="1"/>
</dbReference>
<dbReference type="InterPro" id="IPR051932">
    <property type="entry name" value="Bact_StressResp_Reg"/>
</dbReference>
<dbReference type="SUPFAM" id="SSF52091">
    <property type="entry name" value="SpoIIaa-like"/>
    <property type="match status" value="1"/>
</dbReference>
<dbReference type="InterPro" id="IPR036513">
    <property type="entry name" value="STAS_dom_sf"/>
</dbReference>
<sequence length="274" mass="31558">MSSMYEFFKGRTWNLTEEWYAALDKTQEGIYGTKNEKKIQTLKEQNHQFHVNFCELFNEEAKDTVSKFNTWLNEIAKDQSHLNTPLDKIMGEFFNVQNQYYQLVQEYVLLNDQKPSHQEVYEWNRVIANAFKTILQEFSKRHLQESERLLQSQQEMITELSSPVIMIKDDIAILPLVGDIDTYRAKVIFDKTLRACNDGAIEHLVIDLSGVPIIDTMVANQIFQVMSGLELIGTKASLSGIRPEIAQTAIQLGINFHNIPTYSSLSQALSTRLN</sequence>
<dbReference type="CDD" id="cd07041">
    <property type="entry name" value="STAS_RsbR_RsbS_like"/>
    <property type="match status" value="1"/>
</dbReference>
<dbReference type="Pfam" id="PF01740">
    <property type="entry name" value="STAS"/>
    <property type="match status" value="1"/>
</dbReference>
<dbReference type="AlphaFoldDB" id="A0AB39BUJ2"/>
<proteinExistence type="predicted"/>
<accession>A0AB39BUJ2</accession>
<feature type="domain" description="STAS" evidence="2">
    <location>
        <begin position="161"/>
        <end position="272"/>
    </location>
</feature>
<dbReference type="PANTHER" id="PTHR33745:SF3">
    <property type="entry name" value="RSBT CO-ANTAGONIST PROTEIN RSBRC"/>
    <property type="match status" value="1"/>
</dbReference>
<evidence type="ECO:0000259" key="2">
    <source>
        <dbReference type="PROSITE" id="PS50801"/>
    </source>
</evidence>
<organism evidence="3">
    <name type="scientific">Alkalihalophilus sp. As8PL</name>
    <dbReference type="NCBI Taxonomy" id="3237103"/>
    <lineage>
        <taxon>Bacteria</taxon>
        <taxon>Bacillati</taxon>
        <taxon>Bacillota</taxon>
        <taxon>Bacilli</taxon>
        <taxon>Bacillales</taxon>
        <taxon>Bacillaceae</taxon>
        <taxon>Alkalihalophilus</taxon>
    </lineage>
</organism>
<evidence type="ECO:0000313" key="3">
    <source>
        <dbReference type="EMBL" id="XDI37750.1"/>
    </source>
</evidence>